<feature type="non-terminal residue" evidence="3">
    <location>
        <position position="1"/>
    </location>
</feature>
<dbReference type="Proteomes" id="UP001234989">
    <property type="component" value="Chromosome 5"/>
</dbReference>
<evidence type="ECO:0000259" key="2">
    <source>
        <dbReference type="Pfam" id="PF00078"/>
    </source>
</evidence>
<organism evidence="3 4">
    <name type="scientific">Solanum verrucosum</name>
    <dbReference type="NCBI Taxonomy" id="315347"/>
    <lineage>
        <taxon>Eukaryota</taxon>
        <taxon>Viridiplantae</taxon>
        <taxon>Streptophyta</taxon>
        <taxon>Embryophyta</taxon>
        <taxon>Tracheophyta</taxon>
        <taxon>Spermatophyta</taxon>
        <taxon>Magnoliopsida</taxon>
        <taxon>eudicotyledons</taxon>
        <taxon>Gunneridae</taxon>
        <taxon>Pentapetalae</taxon>
        <taxon>asterids</taxon>
        <taxon>lamiids</taxon>
        <taxon>Solanales</taxon>
        <taxon>Solanaceae</taxon>
        <taxon>Solanoideae</taxon>
        <taxon>Solaneae</taxon>
        <taxon>Solanum</taxon>
    </lineage>
</organism>
<accession>A0AAF0TRC8</accession>
<evidence type="ECO:0000256" key="1">
    <source>
        <dbReference type="SAM" id="Phobius"/>
    </source>
</evidence>
<protein>
    <recommendedName>
        <fullName evidence="2">Reverse transcriptase domain-containing protein</fullName>
    </recommendedName>
</protein>
<proteinExistence type="predicted"/>
<dbReference type="AlphaFoldDB" id="A0AAF0TRC8"/>
<dbReference type="SUPFAM" id="SSF56672">
    <property type="entry name" value="DNA/RNA polymerases"/>
    <property type="match status" value="1"/>
</dbReference>
<keyword evidence="1" id="KW-0472">Membrane</keyword>
<dbReference type="InterPro" id="IPR043502">
    <property type="entry name" value="DNA/RNA_pol_sf"/>
</dbReference>
<feature type="transmembrane region" description="Helical" evidence="1">
    <location>
        <begin position="172"/>
        <end position="191"/>
    </location>
</feature>
<gene>
    <name evidence="3" type="ORF">MTR67_022926</name>
</gene>
<dbReference type="Pfam" id="PF00078">
    <property type="entry name" value="RVT_1"/>
    <property type="match status" value="1"/>
</dbReference>
<dbReference type="Gene3D" id="3.30.70.270">
    <property type="match status" value="1"/>
</dbReference>
<evidence type="ECO:0000313" key="4">
    <source>
        <dbReference type="Proteomes" id="UP001234989"/>
    </source>
</evidence>
<dbReference type="CDD" id="cd01647">
    <property type="entry name" value="RT_LTR"/>
    <property type="match status" value="1"/>
</dbReference>
<dbReference type="InterPro" id="IPR043128">
    <property type="entry name" value="Rev_trsase/Diguanyl_cyclase"/>
</dbReference>
<dbReference type="PANTHER" id="PTHR24559:SF444">
    <property type="entry name" value="REVERSE TRANSCRIPTASE DOMAIN-CONTAINING PROTEIN"/>
    <property type="match status" value="1"/>
</dbReference>
<reference evidence="3" key="1">
    <citation type="submission" date="2023-08" db="EMBL/GenBank/DDBJ databases">
        <title>A de novo genome assembly of Solanum verrucosum Schlechtendal, a Mexican diploid species geographically isolated from the other diploid A-genome species in potato relatives.</title>
        <authorList>
            <person name="Hosaka K."/>
        </authorList>
    </citation>
    <scope>NUCLEOTIDE SEQUENCE</scope>
    <source>
        <tissue evidence="3">Young leaves</tissue>
    </source>
</reference>
<dbReference type="EMBL" id="CP133616">
    <property type="protein sequence ID" value="WMV29541.1"/>
    <property type="molecule type" value="Genomic_DNA"/>
</dbReference>
<dbReference type="Gene3D" id="3.10.10.10">
    <property type="entry name" value="HIV Type 1 Reverse Transcriptase, subunit A, domain 1"/>
    <property type="match status" value="2"/>
</dbReference>
<dbReference type="PANTHER" id="PTHR24559">
    <property type="entry name" value="TRANSPOSON TY3-I GAG-POL POLYPROTEIN"/>
    <property type="match status" value="1"/>
</dbReference>
<keyword evidence="1" id="KW-1133">Transmembrane helix</keyword>
<name>A0AAF0TRC8_SOLVR</name>
<sequence length="211" mass="24808">EFVESFADNVLGVPPKREINFSIDRLHDTQPYSIPPYLMSSREINELKNPLKHFLDKGFIRPSISRWGVSYFSKIDLCSGYQQLSVKEDDILKMTFQTWYGHYEFLVMSFGFTNSPAVFMDLMNRVSRQYLDMLVIVFIDDILIYYRSEDKYTNPLELCCKSSRTNNSLQRFLIVIFLIRFVAFLGHIVFVKCIEVHPKWMDVVKSCPNPL</sequence>
<keyword evidence="4" id="KW-1185">Reference proteome</keyword>
<evidence type="ECO:0000313" key="3">
    <source>
        <dbReference type="EMBL" id="WMV29541.1"/>
    </source>
</evidence>
<feature type="domain" description="Reverse transcriptase" evidence="2">
    <location>
        <begin position="65"/>
        <end position="159"/>
    </location>
</feature>
<keyword evidence="1" id="KW-0812">Transmembrane</keyword>
<dbReference type="InterPro" id="IPR000477">
    <property type="entry name" value="RT_dom"/>
</dbReference>
<dbReference type="InterPro" id="IPR053134">
    <property type="entry name" value="RNA-dir_DNA_polymerase"/>
</dbReference>